<dbReference type="Pfam" id="PF13338">
    <property type="entry name" value="AbiEi_4"/>
    <property type="match status" value="1"/>
</dbReference>
<feature type="domain" description="AbiEi antitoxin N-terminal" evidence="1">
    <location>
        <begin position="24"/>
        <end position="57"/>
    </location>
</feature>
<proteinExistence type="predicted"/>
<dbReference type="Proteomes" id="UP000473525">
    <property type="component" value="Unassembled WGS sequence"/>
</dbReference>
<reference evidence="2 3" key="1">
    <citation type="submission" date="2019-12" db="EMBL/GenBank/DDBJ databases">
        <authorList>
            <person name="Huq M.A."/>
        </authorList>
    </citation>
    <scope>NUCLEOTIDE SEQUENCE [LARGE SCALE GENOMIC DNA]</scope>
    <source>
        <strain evidence="2 3">MAH-18</strain>
    </source>
</reference>
<dbReference type="Gene3D" id="3.40.960.10">
    <property type="entry name" value="VSR Endonuclease"/>
    <property type="match status" value="1"/>
</dbReference>
<evidence type="ECO:0000259" key="1">
    <source>
        <dbReference type="Pfam" id="PF13338"/>
    </source>
</evidence>
<dbReference type="RefSeq" id="WP_157347119.1">
    <property type="nucleotide sequence ID" value="NZ_WSEK01000005.1"/>
</dbReference>
<dbReference type="InterPro" id="IPR011335">
    <property type="entry name" value="Restrct_endonuc-II-like"/>
</dbReference>
<evidence type="ECO:0000313" key="2">
    <source>
        <dbReference type="EMBL" id="MVQ52031.1"/>
    </source>
</evidence>
<dbReference type="EMBL" id="WSEK01000005">
    <property type="protein sequence ID" value="MVQ52031.1"/>
    <property type="molecule type" value="Genomic_DNA"/>
</dbReference>
<dbReference type="SUPFAM" id="SSF52980">
    <property type="entry name" value="Restriction endonuclease-like"/>
    <property type="match status" value="1"/>
</dbReference>
<accession>A0A6L6XXA1</accession>
<keyword evidence="3" id="KW-1185">Reference proteome</keyword>
<name>A0A6L6XXA1_9ACTN</name>
<dbReference type="AlphaFoldDB" id="A0A6L6XXA1"/>
<organism evidence="2 3">
    <name type="scientific">Nocardioides agri</name>
    <dbReference type="NCBI Taxonomy" id="2682843"/>
    <lineage>
        <taxon>Bacteria</taxon>
        <taxon>Bacillati</taxon>
        <taxon>Actinomycetota</taxon>
        <taxon>Actinomycetes</taxon>
        <taxon>Propionibacteriales</taxon>
        <taxon>Nocardioidaceae</taxon>
        <taxon>Nocardioides</taxon>
    </lineage>
</organism>
<dbReference type="InterPro" id="IPR025159">
    <property type="entry name" value="AbiEi_N"/>
</dbReference>
<comment type="caution">
    <text evidence="2">The sequence shown here is derived from an EMBL/GenBank/DDBJ whole genome shotgun (WGS) entry which is preliminary data.</text>
</comment>
<protein>
    <recommendedName>
        <fullName evidence="1">AbiEi antitoxin N-terminal domain-containing protein</fullName>
    </recommendedName>
</protein>
<evidence type="ECO:0000313" key="3">
    <source>
        <dbReference type="Proteomes" id="UP000473525"/>
    </source>
</evidence>
<gene>
    <name evidence="2" type="ORF">GON03_22855</name>
</gene>
<sequence length="320" mass="35824">MDLANMLYDGRLDASFPLDRDLPFTRQQALDAGVSRRALDRLLTEGLLRRPVKGVYIATDVPDTVAVRAACLRLVVPDDCVVVDRHAGWLHGAQMILAPGEHLALRPLSLFRPSGHGRVRNDLSSSGERNLRPDDIVEVHGLRVSSPLRTAWDLGRVRWTDEAIAGLDAMLRLPAVDRDELVAGVERFRGMRWVTVLRAIAPLADGRSESPGESVLRLRCIEANVRVVPQVEVRRGGRLVARLDLADEESRLGLEYDGREWHSNDDQVAHDRRRRGLLIEEGWTIRALVAEDVFGRARQCDQIIRQAAAKARGGRHLRLI</sequence>